<gene>
    <name evidence="11" type="ORF">GCM10023320_10310</name>
</gene>
<keyword evidence="12" id="KW-1185">Reference proteome</keyword>
<dbReference type="Gene3D" id="3.90.180.10">
    <property type="entry name" value="Medium-chain alcohol dehydrogenases, catalytic domain"/>
    <property type="match status" value="1"/>
</dbReference>
<evidence type="ECO:0000256" key="6">
    <source>
        <dbReference type="ARBA" id="ARBA00023002"/>
    </source>
</evidence>
<comment type="caution">
    <text evidence="11">The sequence shown here is derived from an EMBL/GenBank/DDBJ whole genome shotgun (WGS) entry which is preliminary data.</text>
</comment>
<proteinExistence type="inferred from homology"/>
<dbReference type="SUPFAM" id="SSF51735">
    <property type="entry name" value="NAD(P)-binding Rossmann-fold domains"/>
    <property type="match status" value="1"/>
</dbReference>
<dbReference type="PANTHER" id="PTHR42940:SF8">
    <property type="entry name" value="VACUOLAR PROTEIN SORTING-ASSOCIATED PROTEIN 11"/>
    <property type="match status" value="1"/>
</dbReference>
<organism evidence="11 12">
    <name type="scientific">Pseudonocardia adelaidensis</name>
    <dbReference type="NCBI Taxonomy" id="648754"/>
    <lineage>
        <taxon>Bacteria</taxon>
        <taxon>Bacillati</taxon>
        <taxon>Actinomycetota</taxon>
        <taxon>Actinomycetes</taxon>
        <taxon>Pseudonocardiales</taxon>
        <taxon>Pseudonocardiaceae</taxon>
        <taxon>Pseudonocardia</taxon>
    </lineage>
</organism>
<evidence type="ECO:0000256" key="2">
    <source>
        <dbReference type="ARBA" id="ARBA00008072"/>
    </source>
</evidence>
<dbReference type="Pfam" id="PF08240">
    <property type="entry name" value="ADH_N"/>
    <property type="match status" value="1"/>
</dbReference>
<dbReference type="InterPro" id="IPR013154">
    <property type="entry name" value="ADH-like_N"/>
</dbReference>
<comment type="catalytic activity">
    <reaction evidence="8">
        <text>a primary alcohol + NAD(+) = an aldehyde + NADH + H(+)</text>
        <dbReference type="Rhea" id="RHEA:10736"/>
        <dbReference type="ChEBI" id="CHEBI:15378"/>
        <dbReference type="ChEBI" id="CHEBI:15734"/>
        <dbReference type="ChEBI" id="CHEBI:17478"/>
        <dbReference type="ChEBI" id="CHEBI:57540"/>
        <dbReference type="ChEBI" id="CHEBI:57945"/>
        <dbReference type="EC" id="1.1.1.1"/>
    </reaction>
</comment>
<evidence type="ECO:0000259" key="10">
    <source>
        <dbReference type="SMART" id="SM00829"/>
    </source>
</evidence>
<evidence type="ECO:0000256" key="1">
    <source>
        <dbReference type="ARBA" id="ARBA00001947"/>
    </source>
</evidence>
<evidence type="ECO:0000256" key="9">
    <source>
        <dbReference type="RuleBase" id="RU361277"/>
    </source>
</evidence>
<dbReference type="InterPro" id="IPR020843">
    <property type="entry name" value="ER"/>
</dbReference>
<sequence>MPSADTVPTTMRVVELAGTGGPDVLVPATRPVPHPAADQLLVRVRACGVCGHDLLARRGVLAATAGSVIGHEIAGEVVAVGSGVRDPGAWSGRRVALVQRIPCGACPDCTAGSTTHCRLGPGFYGEDLPGGYAEYVVASPLNAVPIPDDVDDATGSILSCGVGTGLRALRRAGTGPGDVVVVTGAGGGLGVHAVALARHLGATVVALTGSPAKEEPLLRLGAAAVLIAPDAARVRRRVAELGGRRGADVVLELTGAPAFAVALRSLAPGGRLVLVGNTEPALLPLDPGLAIVKELCVYGSAHADRSDLGDVVDLVRSGAITPMAARTWPLHEAALAHDAVERRQVAGRAVLVP</sequence>
<keyword evidence="4 9" id="KW-0479">Metal-binding</keyword>
<dbReference type="InterPro" id="IPR013149">
    <property type="entry name" value="ADH-like_C"/>
</dbReference>
<dbReference type="Pfam" id="PF00107">
    <property type="entry name" value="ADH_zinc_N"/>
    <property type="match status" value="1"/>
</dbReference>
<dbReference type="Proteomes" id="UP001500804">
    <property type="component" value="Unassembled WGS sequence"/>
</dbReference>
<evidence type="ECO:0000256" key="4">
    <source>
        <dbReference type="ARBA" id="ARBA00022723"/>
    </source>
</evidence>
<evidence type="ECO:0000256" key="8">
    <source>
        <dbReference type="ARBA" id="ARBA00049243"/>
    </source>
</evidence>
<evidence type="ECO:0000256" key="5">
    <source>
        <dbReference type="ARBA" id="ARBA00022833"/>
    </source>
</evidence>
<evidence type="ECO:0000256" key="7">
    <source>
        <dbReference type="ARBA" id="ARBA00049164"/>
    </source>
</evidence>
<evidence type="ECO:0000313" key="12">
    <source>
        <dbReference type="Proteomes" id="UP001500804"/>
    </source>
</evidence>
<evidence type="ECO:0000313" key="11">
    <source>
        <dbReference type="EMBL" id="GAA5113951.1"/>
    </source>
</evidence>
<dbReference type="SUPFAM" id="SSF50129">
    <property type="entry name" value="GroES-like"/>
    <property type="match status" value="1"/>
</dbReference>
<dbReference type="InterPro" id="IPR011032">
    <property type="entry name" value="GroES-like_sf"/>
</dbReference>
<comment type="catalytic activity">
    <reaction evidence="7">
        <text>a secondary alcohol + NAD(+) = a ketone + NADH + H(+)</text>
        <dbReference type="Rhea" id="RHEA:10740"/>
        <dbReference type="ChEBI" id="CHEBI:15378"/>
        <dbReference type="ChEBI" id="CHEBI:17087"/>
        <dbReference type="ChEBI" id="CHEBI:35681"/>
        <dbReference type="ChEBI" id="CHEBI:57540"/>
        <dbReference type="ChEBI" id="CHEBI:57945"/>
        <dbReference type="EC" id="1.1.1.1"/>
    </reaction>
</comment>
<dbReference type="PROSITE" id="PS00059">
    <property type="entry name" value="ADH_ZINC"/>
    <property type="match status" value="1"/>
</dbReference>
<dbReference type="InterPro" id="IPR036291">
    <property type="entry name" value="NAD(P)-bd_dom_sf"/>
</dbReference>
<name>A0ABP9NI76_9PSEU</name>
<accession>A0ABP9NI76</accession>
<comment type="similarity">
    <text evidence="2 9">Belongs to the zinc-containing alcohol dehydrogenase family.</text>
</comment>
<keyword evidence="5 9" id="KW-0862">Zinc</keyword>
<feature type="domain" description="Enoyl reductase (ER)" evidence="10">
    <location>
        <begin position="20"/>
        <end position="351"/>
    </location>
</feature>
<keyword evidence="6" id="KW-0560">Oxidoreductase</keyword>
<dbReference type="PANTHER" id="PTHR42940">
    <property type="entry name" value="ALCOHOL DEHYDROGENASE 1-RELATED"/>
    <property type="match status" value="1"/>
</dbReference>
<dbReference type="SMART" id="SM00829">
    <property type="entry name" value="PKS_ER"/>
    <property type="match status" value="1"/>
</dbReference>
<dbReference type="EMBL" id="BAABJO010000003">
    <property type="protein sequence ID" value="GAA5113951.1"/>
    <property type="molecule type" value="Genomic_DNA"/>
</dbReference>
<dbReference type="EC" id="1.1.1.1" evidence="3"/>
<dbReference type="InterPro" id="IPR002328">
    <property type="entry name" value="ADH_Zn_CS"/>
</dbReference>
<protein>
    <recommendedName>
        <fullName evidence="3">alcohol dehydrogenase</fullName>
        <ecNumber evidence="3">1.1.1.1</ecNumber>
    </recommendedName>
</protein>
<evidence type="ECO:0000256" key="3">
    <source>
        <dbReference type="ARBA" id="ARBA00013190"/>
    </source>
</evidence>
<comment type="cofactor">
    <cofactor evidence="1 9">
        <name>Zn(2+)</name>
        <dbReference type="ChEBI" id="CHEBI:29105"/>
    </cofactor>
</comment>
<reference evidence="12" key="1">
    <citation type="journal article" date="2019" name="Int. J. Syst. Evol. Microbiol.">
        <title>The Global Catalogue of Microorganisms (GCM) 10K type strain sequencing project: providing services to taxonomists for standard genome sequencing and annotation.</title>
        <authorList>
            <consortium name="The Broad Institute Genomics Platform"/>
            <consortium name="The Broad Institute Genome Sequencing Center for Infectious Disease"/>
            <person name="Wu L."/>
            <person name="Ma J."/>
        </authorList>
    </citation>
    <scope>NUCLEOTIDE SEQUENCE [LARGE SCALE GENOMIC DNA]</scope>
    <source>
        <strain evidence="12">JCM 18302</strain>
    </source>
</reference>